<name>A0AAE7BFU1_9BACT</name>
<organism evidence="1 2">
    <name type="scientific">Arcobacter defluvii</name>
    <dbReference type="NCBI Taxonomy" id="873191"/>
    <lineage>
        <taxon>Bacteria</taxon>
        <taxon>Pseudomonadati</taxon>
        <taxon>Campylobacterota</taxon>
        <taxon>Epsilonproteobacteria</taxon>
        <taxon>Campylobacterales</taxon>
        <taxon>Arcobacteraceae</taxon>
        <taxon>Arcobacter</taxon>
    </lineage>
</organism>
<dbReference type="EMBL" id="CP053835">
    <property type="protein sequence ID" value="QKF78735.1"/>
    <property type="molecule type" value="Genomic_DNA"/>
</dbReference>
<dbReference type="Proteomes" id="UP000503313">
    <property type="component" value="Chromosome"/>
</dbReference>
<keyword evidence="2" id="KW-1185">Reference proteome</keyword>
<dbReference type="KEGG" id="adz:ADFLV_2763"/>
<proteinExistence type="predicted"/>
<dbReference type="RefSeq" id="WP_129010822.1">
    <property type="nucleotide sequence ID" value="NZ_CP053835.1"/>
</dbReference>
<evidence type="ECO:0000313" key="2">
    <source>
        <dbReference type="Proteomes" id="UP000503313"/>
    </source>
</evidence>
<evidence type="ECO:0000313" key="1">
    <source>
        <dbReference type="EMBL" id="QKF78735.1"/>
    </source>
</evidence>
<reference evidence="1 2" key="1">
    <citation type="submission" date="2020-05" db="EMBL/GenBank/DDBJ databases">
        <title>Complete genome sequencing of Campylobacter and Arcobacter type strains.</title>
        <authorList>
            <person name="Miller W.G."/>
            <person name="Yee E."/>
        </authorList>
    </citation>
    <scope>NUCLEOTIDE SEQUENCE [LARGE SCALE GENOMIC DNA]</scope>
    <source>
        <strain evidence="1 2">LMG 25694</strain>
    </source>
</reference>
<sequence length="168" mass="20070">MKSINIKDCISQQRKEYLIKLNYQIEINKKLLPELIDLSSNEVEKLIHTTNNKDFINRLILSNDQEHLVKLLKNQNLTKTILIKLYNIFESLDKKYMYQYYFLLNKNTPLSILKLIFNSNISMGVGTNKYLEYFICHPKTTTSFLKQIYKKYPKEFLKDLLTSKNIYL</sequence>
<dbReference type="AlphaFoldDB" id="A0AAE7BFU1"/>
<accession>A0AAE7BFU1</accession>
<gene>
    <name evidence="1" type="ORF">ADFLV_2763</name>
</gene>
<protein>
    <submittedName>
        <fullName evidence="1">Uncharacterized protein</fullName>
    </submittedName>
</protein>